<sequence>MSKALPQVGVRLAAVDGKVVQRELRKFGAEGQAALERIAKATKPASTGLKAVDSAVGDAKGKVKSFANDLGPLGAGLRAIGPLGAAAAVSLGALVAGFTLAATKGREATAALADLGDQAKRAAIDVEDFQALKYAADQNRISVDALTDGLKELALRGDEFVSTGGGSAAEAFQRLGFEAEDLRDRLKDPLSLFIEIIRRTQELEKSAQVRIGDELFGGTAGERFVELIARGADDFKGLVDEAERFNLIFLKEEVERAAELDREFRKIETRLETSLTRAFNNSSLAAQGFYSVLTTVADGFNTLIDLASSLENKQTSSLMIRGAEITEELSRLEERSQTMSGKRVQATIKREMARLREEAGRIQDILDRRNGYSEDFVFKPETGGGGFSVDEKDRVAAEEWRKRILTADEKKKAALAEIVRLEELANKAREHGVTAGLSAEEAERAKAKIEQEYQLEIKKAETASGARKKEADLLREIARLIETSKTPA</sequence>
<feature type="domain" description="Phage tail tape measure protein" evidence="2">
    <location>
        <begin position="91"/>
        <end position="217"/>
    </location>
</feature>
<name>A0A1M7PT21_9HYPH</name>
<dbReference type="STRING" id="735517.SAMN05444272_4623"/>
<dbReference type="EMBL" id="FRBW01000013">
    <property type="protein sequence ID" value="SHN20533.1"/>
    <property type="molecule type" value="Genomic_DNA"/>
</dbReference>
<proteinExistence type="predicted"/>
<keyword evidence="4" id="KW-1185">Reference proteome</keyword>
<dbReference type="Pfam" id="PF10145">
    <property type="entry name" value="PhageMin_Tail"/>
    <property type="match status" value="1"/>
</dbReference>
<evidence type="ECO:0000256" key="1">
    <source>
        <dbReference type="SAM" id="Coils"/>
    </source>
</evidence>
<dbReference type="AlphaFoldDB" id="A0A1M7PT21"/>
<organism evidence="3 4">
    <name type="scientific">Roseibium suaedae</name>
    <dbReference type="NCBI Taxonomy" id="735517"/>
    <lineage>
        <taxon>Bacteria</taxon>
        <taxon>Pseudomonadati</taxon>
        <taxon>Pseudomonadota</taxon>
        <taxon>Alphaproteobacteria</taxon>
        <taxon>Hyphomicrobiales</taxon>
        <taxon>Stappiaceae</taxon>
        <taxon>Roseibium</taxon>
    </lineage>
</organism>
<dbReference type="RefSeq" id="WP_328586313.1">
    <property type="nucleotide sequence ID" value="NZ_FRBW01000013.1"/>
</dbReference>
<feature type="non-terminal residue" evidence="3">
    <location>
        <position position="488"/>
    </location>
</feature>
<dbReference type="InterPro" id="IPR010090">
    <property type="entry name" value="Phage_tape_meas"/>
</dbReference>
<evidence type="ECO:0000313" key="4">
    <source>
        <dbReference type="Proteomes" id="UP000186002"/>
    </source>
</evidence>
<evidence type="ECO:0000259" key="2">
    <source>
        <dbReference type="Pfam" id="PF10145"/>
    </source>
</evidence>
<evidence type="ECO:0000313" key="3">
    <source>
        <dbReference type="EMBL" id="SHN20533.1"/>
    </source>
</evidence>
<reference evidence="3 4" key="1">
    <citation type="submission" date="2016-11" db="EMBL/GenBank/DDBJ databases">
        <authorList>
            <person name="Jaros S."/>
            <person name="Januszkiewicz K."/>
            <person name="Wedrychowicz H."/>
        </authorList>
    </citation>
    <scope>NUCLEOTIDE SEQUENCE [LARGE SCALE GENOMIC DNA]</scope>
    <source>
        <strain evidence="3 4">DSM 22153</strain>
    </source>
</reference>
<keyword evidence="1" id="KW-0175">Coiled coil</keyword>
<gene>
    <name evidence="3" type="ORF">SAMN05444272_4623</name>
</gene>
<feature type="coiled-coil region" evidence="1">
    <location>
        <begin position="404"/>
        <end position="459"/>
    </location>
</feature>
<dbReference type="Proteomes" id="UP000186002">
    <property type="component" value="Unassembled WGS sequence"/>
</dbReference>
<accession>A0A1M7PT21</accession>
<protein>
    <recommendedName>
        <fullName evidence="2">Phage tail tape measure protein domain-containing protein</fullName>
    </recommendedName>
</protein>